<protein>
    <submittedName>
        <fullName evidence="1">Uncharacterized protein</fullName>
    </submittedName>
</protein>
<accession>A0A1J5QD38</accession>
<sequence>MLVFPQLFVMRASFSSRGFAWFRQVLAQFGGNLTLRIVLSLRVTPNTNLLDIPYSDPDYVPTTGV</sequence>
<name>A0A1J5QD38_9ZZZZ</name>
<proteinExistence type="predicted"/>
<reference evidence="1" key="1">
    <citation type="submission" date="2016-10" db="EMBL/GenBank/DDBJ databases">
        <title>Sequence of Gallionella enrichment culture.</title>
        <authorList>
            <person name="Poehlein A."/>
            <person name="Muehling M."/>
            <person name="Daniel R."/>
        </authorList>
    </citation>
    <scope>NUCLEOTIDE SEQUENCE</scope>
</reference>
<evidence type="ECO:0000313" key="1">
    <source>
        <dbReference type="EMBL" id="OIQ75403.1"/>
    </source>
</evidence>
<comment type="caution">
    <text evidence="1">The sequence shown here is derived from an EMBL/GenBank/DDBJ whole genome shotgun (WGS) entry which is preliminary data.</text>
</comment>
<dbReference type="AlphaFoldDB" id="A0A1J5QD38"/>
<organism evidence="1">
    <name type="scientific">mine drainage metagenome</name>
    <dbReference type="NCBI Taxonomy" id="410659"/>
    <lineage>
        <taxon>unclassified sequences</taxon>
        <taxon>metagenomes</taxon>
        <taxon>ecological metagenomes</taxon>
    </lineage>
</organism>
<gene>
    <name evidence="1" type="ORF">GALL_429290</name>
</gene>
<dbReference type="EMBL" id="MLJW01002177">
    <property type="protein sequence ID" value="OIQ75403.1"/>
    <property type="molecule type" value="Genomic_DNA"/>
</dbReference>